<feature type="domain" description="FAS1-like dehydratase" evidence="1">
    <location>
        <begin position="6"/>
        <end position="134"/>
    </location>
</feature>
<protein>
    <submittedName>
        <fullName evidence="2">MaoC family dehydratase</fullName>
    </submittedName>
</protein>
<dbReference type="KEGG" id="toy:FO059_01375"/>
<organism evidence="2 3">
    <name type="scientific">Tomitella fengzijianii</name>
    <dbReference type="NCBI Taxonomy" id="2597660"/>
    <lineage>
        <taxon>Bacteria</taxon>
        <taxon>Bacillati</taxon>
        <taxon>Actinomycetota</taxon>
        <taxon>Actinomycetes</taxon>
        <taxon>Mycobacteriales</taxon>
        <taxon>Tomitella</taxon>
    </lineage>
</organism>
<dbReference type="RefSeq" id="WP_143905726.1">
    <property type="nucleotide sequence ID" value="NZ_CP041765.1"/>
</dbReference>
<dbReference type="EMBL" id="CP041765">
    <property type="protein sequence ID" value="QDQ96238.1"/>
    <property type="molecule type" value="Genomic_DNA"/>
</dbReference>
<dbReference type="InterPro" id="IPR029069">
    <property type="entry name" value="HotDog_dom_sf"/>
</dbReference>
<evidence type="ECO:0000259" key="1">
    <source>
        <dbReference type="Pfam" id="PF13452"/>
    </source>
</evidence>
<dbReference type="Pfam" id="PF13452">
    <property type="entry name" value="FAS1_DH_region"/>
    <property type="match status" value="1"/>
</dbReference>
<accession>A0A516WZH9</accession>
<keyword evidence="3" id="KW-1185">Reference proteome</keyword>
<dbReference type="OrthoDB" id="5415111at2"/>
<reference evidence="2 3" key="2">
    <citation type="submission" date="2019-07" db="EMBL/GenBank/DDBJ databases">
        <authorList>
            <person name="Huang Y."/>
        </authorList>
    </citation>
    <scope>NUCLEOTIDE SEQUENCE [LARGE SCALE GENOMIC DNA]</scope>
    <source>
        <strain evidence="2 3">HY188</strain>
    </source>
</reference>
<dbReference type="Proteomes" id="UP000317344">
    <property type="component" value="Chromosome"/>
</dbReference>
<proteinExistence type="predicted"/>
<evidence type="ECO:0000313" key="3">
    <source>
        <dbReference type="Proteomes" id="UP000317344"/>
    </source>
</evidence>
<sequence length="151" mass="16640">MADVTAVGTEGVPFRLDVERGKIREFARATGTTDLDGIDAQEHPVSQPTFLTTALHWQTGDANPWPAVKLDQKRGLHAEQEFTFFGEPPRAGSRLEGRSTITDIYTKQGRRGGEMTFAIVVTDYYDESGRLVAQAKMTGVETARPPKEDEA</sequence>
<name>A0A516WZH9_9ACTN</name>
<dbReference type="AlphaFoldDB" id="A0A516WZH9"/>
<evidence type="ECO:0000313" key="2">
    <source>
        <dbReference type="EMBL" id="QDQ96238.1"/>
    </source>
</evidence>
<dbReference type="Gene3D" id="3.10.129.10">
    <property type="entry name" value="Hotdog Thioesterase"/>
    <property type="match status" value="1"/>
</dbReference>
<gene>
    <name evidence="2" type="ORF">FO059_01375</name>
</gene>
<reference evidence="2 3" key="1">
    <citation type="submission" date="2019-07" db="EMBL/GenBank/DDBJ databases">
        <title>Tomitella cavernea sp. nov., an actinomycete isolated from soil.</title>
        <authorList>
            <person name="Cheng J."/>
        </authorList>
    </citation>
    <scope>NUCLEOTIDE SEQUENCE [LARGE SCALE GENOMIC DNA]</scope>
    <source>
        <strain evidence="2 3">HY188</strain>
    </source>
</reference>
<dbReference type="SUPFAM" id="SSF54637">
    <property type="entry name" value="Thioesterase/thiol ester dehydrase-isomerase"/>
    <property type="match status" value="1"/>
</dbReference>
<dbReference type="InterPro" id="IPR039569">
    <property type="entry name" value="FAS1-like_DH_region"/>
</dbReference>